<reference evidence="1 2" key="1">
    <citation type="submission" date="2015-04" db="EMBL/GenBank/DDBJ databases">
        <title>Complete genome sequence of Schizopora paradoxa KUC8140, a cosmopolitan wood degrader in East Asia.</title>
        <authorList>
            <consortium name="DOE Joint Genome Institute"/>
            <person name="Min B."/>
            <person name="Park H."/>
            <person name="Jang Y."/>
            <person name="Kim J.-J."/>
            <person name="Kim K.H."/>
            <person name="Pangilinan J."/>
            <person name="Lipzen A."/>
            <person name="Riley R."/>
            <person name="Grigoriev I.V."/>
            <person name="Spatafora J.W."/>
            <person name="Choi I.-G."/>
        </authorList>
    </citation>
    <scope>NUCLEOTIDE SEQUENCE [LARGE SCALE GENOMIC DNA]</scope>
    <source>
        <strain evidence="1 2">KUC8140</strain>
    </source>
</reference>
<dbReference type="AlphaFoldDB" id="A0A0H2RNW0"/>
<evidence type="ECO:0000313" key="1">
    <source>
        <dbReference type="EMBL" id="KLO13302.1"/>
    </source>
</evidence>
<dbReference type="InParanoid" id="A0A0H2RNW0"/>
<proteinExistence type="predicted"/>
<sequence length="222" mass="24017">MFESDYVCSVSSPVVASTSPTLKTLEPLYTRASYLAALNKICDASGVGLGLSYNSREMGPLVPPPTPSLLSSQTSANALGNSIAFSVEEQVLNAMSTNKLYLRRHRVRKESPSVFPLPSPFSPLAARPKHSSTAHSSPTVFSFTPPPQNAIVMTNASEIEHLGARFLSLNIAPPEDGEFAADDLDNNRDDVESKYLKPGDFKSSKGRICTPNLALERTISWM</sequence>
<gene>
    <name evidence="1" type="ORF">SCHPADRAFT_928678</name>
</gene>
<evidence type="ECO:0000313" key="2">
    <source>
        <dbReference type="Proteomes" id="UP000053477"/>
    </source>
</evidence>
<dbReference type="EMBL" id="KQ085962">
    <property type="protein sequence ID" value="KLO13302.1"/>
    <property type="molecule type" value="Genomic_DNA"/>
</dbReference>
<dbReference type="Proteomes" id="UP000053477">
    <property type="component" value="Unassembled WGS sequence"/>
</dbReference>
<name>A0A0H2RNW0_9AGAM</name>
<keyword evidence="2" id="KW-1185">Reference proteome</keyword>
<organism evidence="1 2">
    <name type="scientific">Schizopora paradoxa</name>
    <dbReference type="NCBI Taxonomy" id="27342"/>
    <lineage>
        <taxon>Eukaryota</taxon>
        <taxon>Fungi</taxon>
        <taxon>Dikarya</taxon>
        <taxon>Basidiomycota</taxon>
        <taxon>Agaricomycotina</taxon>
        <taxon>Agaricomycetes</taxon>
        <taxon>Hymenochaetales</taxon>
        <taxon>Schizoporaceae</taxon>
        <taxon>Schizopora</taxon>
    </lineage>
</organism>
<protein>
    <submittedName>
        <fullName evidence="1">Uncharacterized protein</fullName>
    </submittedName>
</protein>
<accession>A0A0H2RNW0</accession>